<dbReference type="Proteomes" id="UP000821866">
    <property type="component" value="Chromosome 8"/>
</dbReference>
<evidence type="ECO:0000259" key="2">
    <source>
        <dbReference type="Pfam" id="PF23204"/>
    </source>
</evidence>
<keyword evidence="4" id="KW-1185">Reference proteome</keyword>
<protein>
    <recommendedName>
        <fullName evidence="2">KIF21A/B first helical domain-containing protein</fullName>
    </recommendedName>
</protein>
<dbReference type="Pfam" id="PF23204">
    <property type="entry name" value="KIF21A_2nd"/>
    <property type="match status" value="1"/>
</dbReference>
<dbReference type="EMBL" id="JABSTU010000010">
    <property type="protein sequence ID" value="KAH8020064.1"/>
    <property type="molecule type" value="Genomic_DNA"/>
</dbReference>
<dbReference type="GO" id="GO:0016032">
    <property type="term" value="P:viral process"/>
    <property type="evidence" value="ECO:0007669"/>
    <property type="project" value="InterPro"/>
</dbReference>
<sequence length="127" mass="14421">MNQTTRNEDKSNQTIAALRMEIQDLKRQLNDCKHGRRLVGVDRKEPVNDMFYQNTMLKSENKNLCILMKVLQETVERLTVKNTEILAEQAVGELVGGGDSDTGENVKNLIQGYQKKAEAIRSKLIES</sequence>
<evidence type="ECO:0000256" key="1">
    <source>
        <dbReference type="SAM" id="Coils"/>
    </source>
</evidence>
<dbReference type="Pfam" id="PF04508">
    <property type="entry name" value="Pox_A_type_inc"/>
    <property type="match status" value="1"/>
</dbReference>
<reference evidence="3" key="2">
    <citation type="submission" date="2021-09" db="EMBL/GenBank/DDBJ databases">
        <authorList>
            <person name="Jia N."/>
            <person name="Wang J."/>
            <person name="Shi W."/>
            <person name="Du L."/>
            <person name="Sun Y."/>
            <person name="Zhan W."/>
            <person name="Jiang J."/>
            <person name="Wang Q."/>
            <person name="Zhang B."/>
            <person name="Ji P."/>
            <person name="Sakyi L.B."/>
            <person name="Cui X."/>
            <person name="Yuan T."/>
            <person name="Jiang B."/>
            <person name="Yang W."/>
            <person name="Lam T.T.-Y."/>
            <person name="Chang Q."/>
            <person name="Ding S."/>
            <person name="Wang X."/>
            <person name="Zhu J."/>
            <person name="Ruan X."/>
            <person name="Zhao L."/>
            <person name="Wei J."/>
            <person name="Que T."/>
            <person name="Du C."/>
            <person name="Cheng J."/>
            <person name="Dai P."/>
            <person name="Han X."/>
            <person name="Huang E."/>
            <person name="Gao Y."/>
            <person name="Liu J."/>
            <person name="Shao H."/>
            <person name="Ye R."/>
            <person name="Li L."/>
            <person name="Wei W."/>
            <person name="Wang X."/>
            <person name="Wang C."/>
            <person name="Huo Q."/>
            <person name="Li W."/>
            <person name="Guo W."/>
            <person name="Chen H."/>
            <person name="Chen S."/>
            <person name="Zhou L."/>
            <person name="Zhou L."/>
            <person name="Ni X."/>
            <person name="Tian J."/>
            <person name="Zhou Y."/>
            <person name="Sheng Y."/>
            <person name="Liu T."/>
            <person name="Pan Y."/>
            <person name="Xia L."/>
            <person name="Li J."/>
            <person name="Zhao F."/>
            <person name="Cao W."/>
        </authorList>
    </citation>
    <scope>NUCLEOTIDE SEQUENCE</scope>
    <source>
        <strain evidence="3">Rmic-2018</strain>
        <tissue evidence="3">Larvae</tissue>
    </source>
</reference>
<dbReference type="AlphaFoldDB" id="A0A9J6DDB1"/>
<keyword evidence="1" id="KW-0175">Coiled coil</keyword>
<gene>
    <name evidence="3" type="ORF">HPB51_023947</name>
</gene>
<evidence type="ECO:0000313" key="3">
    <source>
        <dbReference type="EMBL" id="KAH8020064.1"/>
    </source>
</evidence>
<dbReference type="InterPro" id="IPR056533">
    <property type="entry name" value="KIF21A/B_hel_1"/>
</dbReference>
<dbReference type="InterPro" id="IPR007596">
    <property type="entry name" value="Pox_A_type_inc"/>
</dbReference>
<reference evidence="3" key="1">
    <citation type="journal article" date="2020" name="Cell">
        <title>Large-Scale Comparative Analyses of Tick Genomes Elucidate Their Genetic Diversity and Vector Capacities.</title>
        <authorList>
            <consortium name="Tick Genome and Microbiome Consortium (TIGMIC)"/>
            <person name="Jia N."/>
            <person name="Wang J."/>
            <person name="Shi W."/>
            <person name="Du L."/>
            <person name="Sun Y."/>
            <person name="Zhan W."/>
            <person name="Jiang J.F."/>
            <person name="Wang Q."/>
            <person name="Zhang B."/>
            <person name="Ji P."/>
            <person name="Bell-Sakyi L."/>
            <person name="Cui X.M."/>
            <person name="Yuan T.T."/>
            <person name="Jiang B.G."/>
            <person name="Yang W.F."/>
            <person name="Lam T.T."/>
            <person name="Chang Q.C."/>
            <person name="Ding S.J."/>
            <person name="Wang X.J."/>
            <person name="Zhu J.G."/>
            <person name="Ruan X.D."/>
            <person name="Zhao L."/>
            <person name="Wei J.T."/>
            <person name="Ye R.Z."/>
            <person name="Que T.C."/>
            <person name="Du C.H."/>
            <person name="Zhou Y.H."/>
            <person name="Cheng J.X."/>
            <person name="Dai P.F."/>
            <person name="Guo W.B."/>
            <person name="Han X.H."/>
            <person name="Huang E.J."/>
            <person name="Li L.F."/>
            <person name="Wei W."/>
            <person name="Gao Y.C."/>
            <person name="Liu J.Z."/>
            <person name="Shao H.Z."/>
            <person name="Wang X."/>
            <person name="Wang C.C."/>
            <person name="Yang T.C."/>
            <person name="Huo Q.B."/>
            <person name="Li W."/>
            <person name="Chen H.Y."/>
            <person name="Chen S.E."/>
            <person name="Zhou L.G."/>
            <person name="Ni X.B."/>
            <person name="Tian J.H."/>
            <person name="Sheng Y."/>
            <person name="Liu T."/>
            <person name="Pan Y.S."/>
            <person name="Xia L.Y."/>
            <person name="Li J."/>
            <person name="Zhao F."/>
            <person name="Cao W.C."/>
        </authorList>
    </citation>
    <scope>NUCLEOTIDE SEQUENCE</scope>
    <source>
        <strain evidence="3">Rmic-2018</strain>
    </source>
</reference>
<dbReference type="VEuPathDB" id="VectorBase:LOC119181140"/>
<feature type="coiled-coil region" evidence="1">
    <location>
        <begin position="8"/>
        <end position="35"/>
    </location>
</feature>
<organism evidence="3 4">
    <name type="scientific">Rhipicephalus microplus</name>
    <name type="common">Cattle tick</name>
    <name type="synonym">Boophilus microplus</name>
    <dbReference type="NCBI Taxonomy" id="6941"/>
    <lineage>
        <taxon>Eukaryota</taxon>
        <taxon>Metazoa</taxon>
        <taxon>Ecdysozoa</taxon>
        <taxon>Arthropoda</taxon>
        <taxon>Chelicerata</taxon>
        <taxon>Arachnida</taxon>
        <taxon>Acari</taxon>
        <taxon>Parasitiformes</taxon>
        <taxon>Ixodida</taxon>
        <taxon>Ixodoidea</taxon>
        <taxon>Ixodidae</taxon>
        <taxon>Rhipicephalinae</taxon>
        <taxon>Rhipicephalus</taxon>
        <taxon>Boophilus</taxon>
    </lineage>
</organism>
<name>A0A9J6DDB1_RHIMP</name>
<comment type="caution">
    <text evidence="3">The sequence shown here is derived from an EMBL/GenBank/DDBJ whole genome shotgun (WGS) entry which is preliminary data.</text>
</comment>
<feature type="domain" description="KIF21A/B first helical" evidence="2">
    <location>
        <begin position="51"/>
        <end position="127"/>
    </location>
</feature>
<evidence type="ECO:0000313" key="4">
    <source>
        <dbReference type="Proteomes" id="UP000821866"/>
    </source>
</evidence>
<accession>A0A9J6DDB1</accession>
<proteinExistence type="predicted"/>